<reference evidence="4 5" key="1">
    <citation type="submission" date="2018-03" db="EMBL/GenBank/DDBJ databases">
        <title>Draft genome sequence of Rohu Carp (Labeo rohita).</title>
        <authorList>
            <person name="Das P."/>
            <person name="Kushwaha B."/>
            <person name="Joshi C.G."/>
            <person name="Kumar D."/>
            <person name="Nagpure N.S."/>
            <person name="Sahoo L."/>
            <person name="Das S.P."/>
            <person name="Bit A."/>
            <person name="Patnaik S."/>
            <person name="Meher P.K."/>
            <person name="Jayasankar P."/>
            <person name="Koringa P.G."/>
            <person name="Patel N.V."/>
            <person name="Hinsu A.T."/>
            <person name="Kumar R."/>
            <person name="Pandey M."/>
            <person name="Agarwal S."/>
            <person name="Srivastava S."/>
            <person name="Singh M."/>
            <person name="Iquebal M.A."/>
            <person name="Jaiswal S."/>
            <person name="Angadi U.B."/>
            <person name="Kumar N."/>
            <person name="Raza M."/>
            <person name="Shah T.M."/>
            <person name="Rai A."/>
            <person name="Jena J.K."/>
        </authorList>
    </citation>
    <scope>NUCLEOTIDE SEQUENCE [LARGE SCALE GENOMIC DNA]</scope>
    <source>
        <strain evidence="4">DASCIFA01</strain>
        <tissue evidence="4">Testis</tissue>
    </source>
</reference>
<dbReference type="GO" id="GO:0030165">
    <property type="term" value="F:PDZ domain binding"/>
    <property type="evidence" value="ECO:0007669"/>
    <property type="project" value="TreeGrafter"/>
</dbReference>
<feature type="repeat" description="ANK" evidence="1">
    <location>
        <begin position="32"/>
        <end position="64"/>
    </location>
</feature>
<sequence>MTALIVAVRGGFTEVVKELLKRNPNMNMTDKDGNTALMIAAIEGYTEIVQDLLDAGTYVNIPDRSGDTVLIGAVRGGHVEIVRALLNKYADIDVKGQDGKTALYWAVEKGNATMVRDILQCNPDTEAYTKDGETPLIKATKMRNMEIVELLLDKGAKVSRKLAELLLRNPKDGRLLYRPNKEGETPYNIDCTHQKSILTQIFGAKHLSPSECDGDMLGYDLYSSALADILSEPTMQPPICVGLYAQWGSGKSFLLKKLEDEMKTFAGQQVEPLFQFSWLVVVLTLLLCGSVALVLGFAVDTKLAIAVALSLLALLYIFFGEKSSNLLSCHAMAIIAQHTMVT</sequence>
<feature type="transmembrane region" description="Helical" evidence="2">
    <location>
        <begin position="276"/>
        <end position="297"/>
    </location>
</feature>
<dbReference type="Pfam" id="PF00023">
    <property type="entry name" value="Ank"/>
    <property type="match status" value="2"/>
</dbReference>
<evidence type="ECO:0000256" key="2">
    <source>
        <dbReference type="SAM" id="Phobius"/>
    </source>
</evidence>
<dbReference type="InterPro" id="IPR002110">
    <property type="entry name" value="Ankyrin_rpt"/>
</dbReference>
<dbReference type="InterPro" id="IPR052771">
    <property type="entry name" value="Neurotrophin_sig_adaptor"/>
</dbReference>
<keyword evidence="4" id="KW-0808">Transferase</keyword>
<dbReference type="GO" id="GO:0019887">
    <property type="term" value="F:protein kinase regulator activity"/>
    <property type="evidence" value="ECO:0007669"/>
    <property type="project" value="TreeGrafter"/>
</dbReference>
<dbReference type="Pfam" id="PF07693">
    <property type="entry name" value="KAP_NTPase"/>
    <property type="match status" value="1"/>
</dbReference>
<dbReference type="SUPFAM" id="SSF48403">
    <property type="entry name" value="Ankyrin repeat"/>
    <property type="match status" value="1"/>
</dbReference>
<evidence type="ECO:0000259" key="3">
    <source>
        <dbReference type="Pfam" id="PF07693"/>
    </source>
</evidence>
<dbReference type="EMBL" id="QBIY01001649">
    <property type="protein sequence ID" value="RXN39372.1"/>
    <property type="molecule type" value="Genomic_DNA"/>
</dbReference>
<dbReference type="PANTHER" id="PTHR24116">
    <property type="entry name" value="KINASE D-INTERACTING SUBSTRATE OF 220 KDA"/>
    <property type="match status" value="1"/>
</dbReference>
<dbReference type="PANTHER" id="PTHR24116:SF1">
    <property type="entry name" value="KINASE D-INTERACTING SUBSTRATE OF 220 KDA ISOFORM X1"/>
    <property type="match status" value="1"/>
</dbReference>
<comment type="caution">
    <text evidence="4">The sequence shown here is derived from an EMBL/GenBank/DDBJ whole genome shotgun (WGS) entry which is preliminary data.</text>
</comment>
<dbReference type="AlphaFoldDB" id="A0A498P3W4"/>
<dbReference type="Pfam" id="PF12796">
    <property type="entry name" value="Ank_2"/>
    <property type="match status" value="1"/>
</dbReference>
<dbReference type="PRINTS" id="PR01415">
    <property type="entry name" value="ANKYRIN"/>
</dbReference>
<name>A0A498P3W4_LABRO</name>
<organism evidence="4 5">
    <name type="scientific">Labeo rohita</name>
    <name type="common">Indian major carp</name>
    <name type="synonym">Cyprinus rohita</name>
    <dbReference type="NCBI Taxonomy" id="84645"/>
    <lineage>
        <taxon>Eukaryota</taxon>
        <taxon>Metazoa</taxon>
        <taxon>Chordata</taxon>
        <taxon>Craniata</taxon>
        <taxon>Vertebrata</taxon>
        <taxon>Euteleostomi</taxon>
        <taxon>Actinopterygii</taxon>
        <taxon>Neopterygii</taxon>
        <taxon>Teleostei</taxon>
        <taxon>Ostariophysi</taxon>
        <taxon>Cypriniformes</taxon>
        <taxon>Cyprinidae</taxon>
        <taxon>Labeoninae</taxon>
        <taxon>Labeonini</taxon>
        <taxon>Labeo</taxon>
    </lineage>
</organism>
<keyword evidence="5" id="KW-1185">Reference proteome</keyword>
<evidence type="ECO:0000256" key="1">
    <source>
        <dbReference type="PROSITE-ProRule" id="PRU00023"/>
    </source>
</evidence>
<evidence type="ECO:0000313" key="4">
    <source>
        <dbReference type="EMBL" id="RXN39372.1"/>
    </source>
</evidence>
<dbReference type="GO" id="GO:0016301">
    <property type="term" value="F:kinase activity"/>
    <property type="evidence" value="ECO:0007669"/>
    <property type="project" value="UniProtKB-KW"/>
</dbReference>
<feature type="repeat" description="ANK" evidence="1">
    <location>
        <begin position="131"/>
        <end position="163"/>
    </location>
</feature>
<dbReference type="PROSITE" id="PS50297">
    <property type="entry name" value="ANK_REP_REGION"/>
    <property type="match status" value="4"/>
</dbReference>
<feature type="repeat" description="ANK" evidence="1">
    <location>
        <begin position="1"/>
        <end position="31"/>
    </location>
</feature>
<proteinExistence type="predicted"/>
<keyword evidence="1" id="KW-0040">ANK repeat</keyword>
<dbReference type="InterPro" id="IPR036770">
    <property type="entry name" value="Ankyrin_rpt-contain_sf"/>
</dbReference>
<keyword evidence="4" id="KW-0418">Kinase</keyword>
<gene>
    <name evidence="4" type="ORF">ROHU_000242</name>
</gene>
<dbReference type="Gene3D" id="1.25.40.20">
    <property type="entry name" value="Ankyrin repeat-containing domain"/>
    <property type="match status" value="1"/>
</dbReference>
<dbReference type="Proteomes" id="UP000290572">
    <property type="component" value="Unassembled WGS sequence"/>
</dbReference>
<feature type="transmembrane region" description="Helical" evidence="2">
    <location>
        <begin position="303"/>
        <end position="319"/>
    </location>
</feature>
<keyword evidence="2" id="KW-0472">Membrane</keyword>
<keyword evidence="2" id="KW-1133">Transmembrane helix</keyword>
<dbReference type="InterPro" id="IPR011646">
    <property type="entry name" value="KAP_P-loop"/>
</dbReference>
<dbReference type="SMART" id="SM00248">
    <property type="entry name" value="ANK"/>
    <property type="match status" value="5"/>
</dbReference>
<accession>A0A498P3W4</accession>
<feature type="domain" description="KAP NTPase" evidence="3">
    <location>
        <begin position="219"/>
        <end position="265"/>
    </location>
</feature>
<feature type="repeat" description="ANK" evidence="1">
    <location>
        <begin position="65"/>
        <end position="97"/>
    </location>
</feature>
<dbReference type="STRING" id="84645.A0A498P3W4"/>
<protein>
    <submittedName>
        <fullName evidence="4">Kinase D-interacting substrate of 220 kDa isoform X1</fullName>
    </submittedName>
</protein>
<dbReference type="PROSITE" id="PS50088">
    <property type="entry name" value="ANK_REPEAT"/>
    <property type="match status" value="5"/>
</dbReference>
<keyword evidence="2" id="KW-0812">Transmembrane</keyword>
<feature type="repeat" description="ANK" evidence="1">
    <location>
        <begin position="98"/>
        <end position="130"/>
    </location>
</feature>
<evidence type="ECO:0000313" key="5">
    <source>
        <dbReference type="Proteomes" id="UP000290572"/>
    </source>
</evidence>